<dbReference type="Gene3D" id="3.40.50.2300">
    <property type="match status" value="2"/>
</dbReference>
<reference evidence="4 5" key="1">
    <citation type="submission" date="2022-04" db="EMBL/GenBank/DDBJ databases">
        <title>Gracilibacillus sp. isolated from saltern.</title>
        <authorList>
            <person name="Won M."/>
            <person name="Lee C.-M."/>
            <person name="Woen H.-Y."/>
            <person name="Kwon S.-W."/>
        </authorList>
    </citation>
    <scope>NUCLEOTIDE SEQUENCE [LARGE SCALE GENOMIC DNA]</scope>
    <source>
        <strain evidence="4 5">SSWR10-1</strain>
    </source>
</reference>
<dbReference type="Proteomes" id="UP000831782">
    <property type="component" value="Chromosome"/>
</dbReference>
<dbReference type="RefSeq" id="WP_244723367.1">
    <property type="nucleotide sequence ID" value="NZ_CP095072.1"/>
</dbReference>
<protein>
    <submittedName>
        <fullName evidence="4">Substrate-binding domain-containing protein</fullName>
    </submittedName>
</protein>
<dbReference type="InterPro" id="IPR025997">
    <property type="entry name" value="SBP_2_dom"/>
</dbReference>
<comment type="similarity">
    <text evidence="2">Belongs to the bacterial solute-binding protein 2 family.</text>
</comment>
<evidence type="ECO:0000256" key="1">
    <source>
        <dbReference type="ARBA" id="ARBA00004196"/>
    </source>
</evidence>
<comment type="subcellular location">
    <subcellularLocation>
        <location evidence="1">Cell envelope</location>
    </subcellularLocation>
</comment>
<evidence type="ECO:0000313" key="4">
    <source>
        <dbReference type="EMBL" id="UOQ50114.1"/>
    </source>
</evidence>
<feature type="domain" description="Periplasmic binding protein" evidence="3">
    <location>
        <begin position="45"/>
        <end position="294"/>
    </location>
</feature>
<gene>
    <name evidence="4" type="ORF">MUN88_08665</name>
</gene>
<dbReference type="EMBL" id="CP095072">
    <property type="protein sequence ID" value="UOQ50114.1"/>
    <property type="molecule type" value="Genomic_DNA"/>
</dbReference>
<evidence type="ECO:0000313" key="5">
    <source>
        <dbReference type="Proteomes" id="UP000831782"/>
    </source>
</evidence>
<evidence type="ECO:0000259" key="3">
    <source>
        <dbReference type="Pfam" id="PF13407"/>
    </source>
</evidence>
<dbReference type="InterPro" id="IPR050555">
    <property type="entry name" value="Bact_Solute-Bind_Prot2"/>
</dbReference>
<proteinExistence type="inferred from homology"/>
<organism evidence="4 5">
    <name type="scientific">Gracilibacillus caseinilyticus</name>
    <dbReference type="NCBI Taxonomy" id="2932256"/>
    <lineage>
        <taxon>Bacteria</taxon>
        <taxon>Bacillati</taxon>
        <taxon>Bacillota</taxon>
        <taxon>Bacilli</taxon>
        <taxon>Bacillales</taxon>
        <taxon>Bacillaceae</taxon>
        <taxon>Gracilibacillus</taxon>
    </lineage>
</organism>
<dbReference type="Pfam" id="PF13407">
    <property type="entry name" value="Peripla_BP_4"/>
    <property type="match status" value="1"/>
</dbReference>
<dbReference type="PANTHER" id="PTHR30036:SF7">
    <property type="entry name" value="ABC TRANSPORTER PERIPLASMIC-BINDING PROTEIN YPHF"/>
    <property type="match status" value="1"/>
</dbReference>
<dbReference type="InterPro" id="IPR028082">
    <property type="entry name" value="Peripla_BP_I"/>
</dbReference>
<keyword evidence="5" id="KW-1185">Reference proteome</keyword>
<accession>A0ABY4F2L3</accession>
<evidence type="ECO:0000256" key="2">
    <source>
        <dbReference type="ARBA" id="ARBA00007639"/>
    </source>
</evidence>
<dbReference type="SUPFAM" id="SSF53822">
    <property type="entry name" value="Periplasmic binding protein-like I"/>
    <property type="match status" value="1"/>
</dbReference>
<sequence length="312" mass="34592">MRKWILLILATFLLVLNMDINRPVGENEVIKQDKETPIDKTFAIIYPVAHPFFEKVTEAARENAAEVGVKIVIDAPKIASAQDQAQILQKYIEQQVDGIAIGATDPEMITPIIDKAVEKNIPVVCFDTDAPSSKRYAYIGTDNYLAGLHLGETVAKHLHYKGDLIVSSGLPTMENLRQRIKGLKAVVERYQGLSIKQISYSNGTAPNTLTNIEKMVDQYPDFDGFVGIDSLAGPAAITVWKAHGLQQKAVTFDDLPIILEGIENGQVTSTISQNQSKWGKLIVQRLSELVNGQEVIEKEFTNTIEINNNYQN</sequence>
<dbReference type="PANTHER" id="PTHR30036">
    <property type="entry name" value="D-XYLOSE-BINDING PERIPLASMIC PROTEIN"/>
    <property type="match status" value="1"/>
</dbReference>
<name>A0ABY4F2L3_9BACI</name>